<dbReference type="GO" id="GO:0070679">
    <property type="term" value="F:inositol 1,4,5 trisphosphate binding"/>
    <property type="evidence" value="ECO:0007669"/>
    <property type="project" value="TreeGrafter"/>
</dbReference>
<keyword evidence="1" id="KW-0813">Transport</keyword>
<dbReference type="GO" id="GO:0051480">
    <property type="term" value="P:regulation of cytosolic calcium ion concentration"/>
    <property type="evidence" value="ECO:0007669"/>
    <property type="project" value="TreeGrafter"/>
</dbReference>
<keyword evidence="4" id="KW-1133">Transmembrane helix</keyword>
<dbReference type="EMBL" id="GBRD01010189">
    <property type="protein sequence ID" value="JAG55635.1"/>
    <property type="molecule type" value="Transcribed_RNA"/>
</dbReference>
<dbReference type="GO" id="GO:0005886">
    <property type="term" value="C:plasma membrane"/>
    <property type="evidence" value="ECO:0007669"/>
    <property type="project" value="TreeGrafter"/>
</dbReference>
<feature type="transmembrane region" description="Helical" evidence="4">
    <location>
        <begin position="37"/>
        <end position="57"/>
    </location>
</feature>
<evidence type="ECO:0000256" key="2">
    <source>
        <dbReference type="ARBA" id="ARBA00023065"/>
    </source>
</evidence>
<dbReference type="GO" id="GO:0034703">
    <property type="term" value="C:cation channel complex"/>
    <property type="evidence" value="ECO:0007669"/>
    <property type="project" value="TreeGrafter"/>
</dbReference>
<keyword evidence="4" id="KW-0812">Transmembrane</keyword>
<keyword evidence="2" id="KW-0406">Ion transport</keyword>
<name>A0A0A9XNR1_LYGHE</name>
<feature type="non-terminal residue" evidence="6">
    <location>
        <position position="208"/>
    </location>
</feature>
<evidence type="ECO:0000256" key="3">
    <source>
        <dbReference type="ARBA" id="ARBA00023303"/>
    </source>
</evidence>
<feature type="transmembrane region" description="Helical" evidence="4">
    <location>
        <begin position="112"/>
        <end position="133"/>
    </location>
</feature>
<keyword evidence="6" id="KW-0675">Receptor</keyword>
<dbReference type="GO" id="GO:0015279">
    <property type="term" value="F:store-operated calcium channel activity"/>
    <property type="evidence" value="ECO:0007669"/>
    <property type="project" value="TreeGrafter"/>
</dbReference>
<keyword evidence="3" id="KW-0407">Ion channel</keyword>
<feature type="chain" id="PRO_5015033880" evidence="5">
    <location>
        <begin position="22"/>
        <end position="208"/>
    </location>
</feature>
<proteinExistence type="predicted"/>
<dbReference type="PANTHER" id="PTHR10117:SF54">
    <property type="entry name" value="TRANSIENT RECEPTOR POTENTIAL-GAMMA PROTEIN"/>
    <property type="match status" value="1"/>
</dbReference>
<reference evidence="7" key="3">
    <citation type="submission" date="2014-09" db="EMBL/GenBank/DDBJ databases">
        <authorList>
            <person name="Magalhaes I.L.F."/>
            <person name="Oliveira U."/>
            <person name="Santos F.R."/>
            <person name="Vidigal T.H.D.A."/>
            <person name="Brescovit A.D."/>
            <person name="Santos A.J."/>
        </authorList>
    </citation>
    <scope>NUCLEOTIDE SEQUENCE</scope>
</reference>
<feature type="transmembrane region" description="Helical" evidence="4">
    <location>
        <begin position="154"/>
        <end position="178"/>
    </location>
</feature>
<gene>
    <name evidence="6" type="primary">trpl_2</name>
    <name evidence="6" type="ORF">CM83_1571</name>
</gene>
<keyword evidence="5" id="KW-0732">Signal</keyword>
<sequence>MLHFVASYLVFLLVLFLESRRDKSVSRTCLVTSLWGKVIFAYFCGWSGAVMSVFINMRPGRFFHYKWNFYDVSTLSMFGLTIAFGIASVVHSKIPCVQGVERKYWASLDPQLMAEGFFVVANVMAYMKLLHFLQVHKVIGPTLVALYQMTKAALKYAIIGAAVLLAYSTAFANFYSYYSGMTYVDRSANETSFQEESFMDWISSFKTF</sequence>
<evidence type="ECO:0000313" key="6">
    <source>
        <dbReference type="EMBL" id="JAG21579.1"/>
    </source>
</evidence>
<evidence type="ECO:0000313" key="7">
    <source>
        <dbReference type="EMBL" id="JAG55635.1"/>
    </source>
</evidence>
<protein>
    <submittedName>
        <fullName evidence="6">Transient-receptor-potential-like protein</fullName>
    </submittedName>
</protein>
<dbReference type="PANTHER" id="PTHR10117">
    <property type="entry name" value="TRANSIENT RECEPTOR POTENTIAL CHANNEL"/>
    <property type="match status" value="1"/>
</dbReference>
<feature type="transmembrane region" description="Helical" evidence="4">
    <location>
        <begin position="69"/>
        <end position="92"/>
    </location>
</feature>
<dbReference type="AlphaFoldDB" id="A0A0A9XNR1"/>
<reference evidence="6" key="1">
    <citation type="journal article" date="2014" name="PLoS ONE">
        <title>Transcriptome-Based Identification of ABC Transporters in the Western Tarnished Plant Bug Lygus hesperus.</title>
        <authorList>
            <person name="Hull J.J."/>
            <person name="Chaney K."/>
            <person name="Geib S.M."/>
            <person name="Fabrick J.A."/>
            <person name="Brent C.S."/>
            <person name="Walsh D."/>
            <person name="Lavine L.C."/>
        </authorList>
    </citation>
    <scope>NUCLEOTIDE SEQUENCE</scope>
</reference>
<organism evidence="6">
    <name type="scientific">Lygus hesperus</name>
    <name type="common">Western plant bug</name>
    <dbReference type="NCBI Taxonomy" id="30085"/>
    <lineage>
        <taxon>Eukaryota</taxon>
        <taxon>Metazoa</taxon>
        <taxon>Ecdysozoa</taxon>
        <taxon>Arthropoda</taxon>
        <taxon>Hexapoda</taxon>
        <taxon>Insecta</taxon>
        <taxon>Pterygota</taxon>
        <taxon>Neoptera</taxon>
        <taxon>Paraneoptera</taxon>
        <taxon>Hemiptera</taxon>
        <taxon>Heteroptera</taxon>
        <taxon>Panheteroptera</taxon>
        <taxon>Cimicomorpha</taxon>
        <taxon>Miridae</taxon>
        <taxon>Mirini</taxon>
        <taxon>Lygus</taxon>
    </lineage>
</organism>
<feature type="signal peptide" evidence="5">
    <location>
        <begin position="1"/>
        <end position="21"/>
    </location>
</feature>
<evidence type="ECO:0000256" key="4">
    <source>
        <dbReference type="SAM" id="Phobius"/>
    </source>
</evidence>
<accession>A0A0A9XNR1</accession>
<dbReference type="EMBL" id="GBHO01022025">
    <property type="protein sequence ID" value="JAG21579.1"/>
    <property type="molecule type" value="Transcribed_RNA"/>
</dbReference>
<dbReference type="InterPro" id="IPR002153">
    <property type="entry name" value="TRPC_channel"/>
</dbReference>
<evidence type="ECO:0000256" key="1">
    <source>
        <dbReference type="ARBA" id="ARBA00022448"/>
    </source>
</evidence>
<keyword evidence="4" id="KW-0472">Membrane</keyword>
<reference evidence="6" key="2">
    <citation type="submission" date="2014-07" db="EMBL/GenBank/DDBJ databases">
        <authorList>
            <person name="Hull J."/>
        </authorList>
    </citation>
    <scope>NUCLEOTIDE SEQUENCE</scope>
</reference>
<evidence type="ECO:0000256" key="5">
    <source>
        <dbReference type="SAM" id="SignalP"/>
    </source>
</evidence>